<proteinExistence type="predicted"/>
<evidence type="ECO:0000313" key="3">
    <source>
        <dbReference type="Proteomes" id="UP000006514"/>
    </source>
</evidence>
<dbReference type="KEGG" id="adl:AURDEDRAFT_129166"/>
<dbReference type="EMBL" id="JH687833">
    <property type="protein sequence ID" value="EJD37878.1"/>
    <property type="molecule type" value="Genomic_DNA"/>
</dbReference>
<evidence type="ECO:0000256" key="1">
    <source>
        <dbReference type="SAM" id="SignalP"/>
    </source>
</evidence>
<sequence length="109" mass="11549">MCSMFPKAVVVFLLAATAVLATPVDGAEASLVKRLTYNDCFNDGYNQGYVAGKHACGGGRKRDANAAEIPAHDEPVVKLEARDACQDKLPGAFNAGFNAGFQAGYKKCY</sequence>
<feature type="chain" id="PRO_5003732496" evidence="1">
    <location>
        <begin position="22"/>
        <end position="109"/>
    </location>
</feature>
<feature type="signal peptide" evidence="1">
    <location>
        <begin position="1"/>
        <end position="21"/>
    </location>
</feature>
<dbReference type="Proteomes" id="UP000006514">
    <property type="component" value="Unassembled WGS sequence"/>
</dbReference>
<dbReference type="AlphaFoldDB" id="J0D0I2"/>
<evidence type="ECO:0000313" key="2">
    <source>
        <dbReference type="EMBL" id="EJD37878.1"/>
    </source>
</evidence>
<keyword evidence="1" id="KW-0732">Signal</keyword>
<keyword evidence="3" id="KW-1185">Reference proteome</keyword>
<reference evidence="3" key="1">
    <citation type="journal article" date="2012" name="Science">
        <title>The Paleozoic origin of enzymatic lignin decomposition reconstructed from 31 fungal genomes.</title>
        <authorList>
            <person name="Floudas D."/>
            <person name="Binder M."/>
            <person name="Riley R."/>
            <person name="Barry K."/>
            <person name="Blanchette R.A."/>
            <person name="Henrissat B."/>
            <person name="Martinez A.T."/>
            <person name="Otillar R."/>
            <person name="Spatafora J.W."/>
            <person name="Yadav J.S."/>
            <person name="Aerts A."/>
            <person name="Benoit I."/>
            <person name="Boyd A."/>
            <person name="Carlson A."/>
            <person name="Copeland A."/>
            <person name="Coutinho P.M."/>
            <person name="de Vries R.P."/>
            <person name="Ferreira P."/>
            <person name="Findley K."/>
            <person name="Foster B."/>
            <person name="Gaskell J."/>
            <person name="Glotzer D."/>
            <person name="Gorecki P."/>
            <person name="Heitman J."/>
            <person name="Hesse C."/>
            <person name="Hori C."/>
            <person name="Igarashi K."/>
            <person name="Jurgens J.A."/>
            <person name="Kallen N."/>
            <person name="Kersten P."/>
            <person name="Kohler A."/>
            <person name="Kuees U."/>
            <person name="Kumar T.K.A."/>
            <person name="Kuo A."/>
            <person name="LaButti K."/>
            <person name="Larrondo L.F."/>
            <person name="Lindquist E."/>
            <person name="Ling A."/>
            <person name="Lombard V."/>
            <person name="Lucas S."/>
            <person name="Lundell T."/>
            <person name="Martin R."/>
            <person name="McLaughlin D.J."/>
            <person name="Morgenstern I."/>
            <person name="Morin E."/>
            <person name="Murat C."/>
            <person name="Nagy L.G."/>
            <person name="Nolan M."/>
            <person name="Ohm R.A."/>
            <person name="Patyshakuliyeva A."/>
            <person name="Rokas A."/>
            <person name="Ruiz-Duenas F.J."/>
            <person name="Sabat G."/>
            <person name="Salamov A."/>
            <person name="Samejima M."/>
            <person name="Schmutz J."/>
            <person name="Slot J.C."/>
            <person name="St John F."/>
            <person name="Stenlid J."/>
            <person name="Sun H."/>
            <person name="Sun S."/>
            <person name="Syed K."/>
            <person name="Tsang A."/>
            <person name="Wiebenga A."/>
            <person name="Young D."/>
            <person name="Pisabarro A."/>
            <person name="Eastwood D.C."/>
            <person name="Martin F."/>
            <person name="Cullen D."/>
            <person name="Grigoriev I.V."/>
            <person name="Hibbett D.S."/>
        </authorList>
    </citation>
    <scope>NUCLEOTIDE SEQUENCE [LARGE SCALE GENOMIC DNA]</scope>
    <source>
        <strain evidence="3">TFB10046</strain>
    </source>
</reference>
<dbReference type="InParanoid" id="J0D0I2"/>
<gene>
    <name evidence="2" type="ORF">AURDEDRAFT_129166</name>
</gene>
<protein>
    <submittedName>
        <fullName evidence="2">Uncharacterized protein</fullName>
    </submittedName>
</protein>
<name>J0D0I2_AURST</name>
<accession>J0D0I2</accession>
<organism evidence="2 3">
    <name type="scientific">Auricularia subglabra (strain TFB-10046 / SS5)</name>
    <name type="common">White-rot fungus</name>
    <name type="synonym">Auricularia delicata (strain TFB10046)</name>
    <dbReference type="NCBI Taxonomy" id="717982"/>
    <lineage>
        <taxon>Eukaryota</taxon>
        <taxon>Fungi</taxon>
        <taxon>Dikarya</taxon>
        <taxon>Basidiomycota</taxon>
        <taxon>Agaricomycotina</taxon>
        <taxon>Agaricomycetes</taxon>
        <taxon>Auriculariales</taxon>
        <taxon>Auriculariaceae</taxon>
        <taxon>Auricularia</taxon>
    </lineage>
</organism>